<dbReference type="EMBL" id="JADKYB010000038">
    <property type="protein sequence ID" value="MBM9510460.1"/>
    <property type="molecule type" value="Genomic_DNA"/>
</dbReference>
<organism evidence="2 3">
    <name type="scientific">Actinacidiphila acididurans</name>
    <dbReference type="NCBI Taxonomy" id="2784346"/>
    <lineage>
        <taxon>Bacteria</taxon>
        <taxon>Bacillati</taxon>
        <taxon>Actinomycetota</taxon>
        <taxon>Actinomycetes</taxon>
        <taxon>Kitasatosporales</taxon>
        <taxon>Streptomycetaceae</taxon>
        <taxon>Actinacidiphila</taxon>
    </lineage>
</organism>
<evidence type="ECO:0000259" key="1">
    <source>
        <dbReference type="Pfam" id="PF26308"/>
    </source>
</evidence>
<keyword evidence="3" id="KW-1185">Reference proteome</keyword>
<name>A0ABS2U4C2_9ACTN</name>
<comment type="caution">
    <text evidence="2">The sequence shown here is derived from an EMBL/GenBank/DDBJ whole genome shotgun (WGS) entry which is preliminary data.</text>
</comment>
<gene>
    <name evidence="2" type="ORF">ITX44_39045</name>
</gene>
<dbReference type="InterPro" id="IPR058684">
    <property type="entry name" value="YopA_M"/>
</dbReference>
<reference evidence="2 3" key="1">
    <citation type="submission" date="2021-01" db="EMBL/GenBank/DDBJ databases">
        <title>Streptomyces acididurans sp. nov., isolated from a peat swamp forest soil.</title>
        <authorList>
            <person name="Chantavorakit T."/>
            <person name="Duangmal K."/>
        </authorList>
    </citation>
    <scope>NUCLEOTIDE SEQUENCE [LARGE SCALE GENOMIC DNA]</scope>
    <source>
        <strain evidence="2 3">KK5PA1</strain>
    </source>
</reference>
<dbReference type="Pfam" id="PF26308">
    <property type="entry name" value="YopA_M"/>
    <property type="match status" value="1"/>
</dbReference>
<protein>
    <recommendedName>
        <fullName evidence="1">YopA central domain-containing protein</fullName>
    </recommendedName>
</protein>
<dbReference type="Proteomes" id="UP000749040">
    <property type="component" value="Unassembled WGS sequence"/>
</dbReference>
<proteinExistence type="predicted"/>
<accession>A0ABS2U4C2</accession>
<evidence type="ECO:0000313" key="2">
    <source>
        <dbReference type="EMBL" id="MBM9510460.1"/>
    </source>
</evidence>
<dbReference type="RefSeq" id="WP_205364501.1">
    <property type="nucleotide sequence ID" value="NZ_JADKYB010000038.1"/>
</dbReference>
<sequence length="370" mass="41449">MEIRRPYGDVTLAVGVRGRFDGWTNGAVLGNPAAPLQRIIAHWFNVPRFSGQHDLAERTSQGDRLWTGGRWVHEVSGWKITIDVRPDHKDVWDDLNRANVYVMTHVMEIVRGDGAAFTATQADPVLKALHAGVSFGLGRWVAPFLPVGLDSHNNLVWEEWAARHCDPARQNSGGWWNALDSEGLATLLDALIPTFSDPARVEPLWLQISYAIAATHDTGFVEQRVMIGAAGLEHVMWERLVLNGQLSESQYHRRSAHSLLREVLTNAGIDRSIDDKALPALAKLAERRHQEFGAQMDGPDVTTWVRNKLVHPSGSQDAIYRIPGVVTETWLLTRHYLTLLILESLGYRGPYAHLAKLNRWVGEVEDVPWA</sequence>
<evidence type="ECO:0000313" key="3">
    <source>
        <dbReference type="Proteomes" id="UP000749040"/>
    </source>
</evidence>
<feature type="domain" description="YopA central" evidence="1">
    <location>
        <begin position="32"/>
        <end position="170"/>
    </location>
</feature>